<dbReference type="EMBL" id="CP038141">
    <property type="protein sequence ID" value="QDH16676.1"/>
    <property type="molecule type" value="Genomic_DNA"/>
</dbReference>
<gene>
    <name evidence="2" type="ORF">E3D00_03110</name>
</gene>
<protein>
    <submittedName>
        <fullName evidence="2">Uncharacterized protein</fullName>
    </submittedName>
</protein>
<evidence type="ECO:0000313" key="3">
    <source>
        <dbReference type="Proteomes" id="UP000316313"/>
    </source>
</evidence>
<sequence length="59" mass="6354">MPVLVGGVLTASSIVSAIIMLSWHVQVVVACLMVGQEMMLACIGWPIIVALFERRKTLA</sequence>
<evidence type="ECO:0000256" key="1">
    <source>
        <dbReference type="SAM" id="Phobius"/>
    </source>
</evidence>
<evidence type="ECO:0000313" key="2">
    <source>
        <dbReference type="EMBL" id="QDH16676.1"/>
    </source>
</evidence>
<proteinExistence type="predicted"/>
<dbReference type="AlphaFoldDB" id="A0A4Y6UJM9"/>
<keyword evidence="1" id="KW-1133">Transmembrane helix</keyword>
<dbReference type="RefSeq" id="WP_141459862.1">
    <property type="nucleotide sequence ID" value="NZ_CP038141.1"/>
</dbReference>
<name>A0A4Y6UJM9_9PROT</name>
<accession>A0A4Y6UJM9</accession>
<keyword evidence="1" id="KW-0472">Membrane</keyword>
<dbReference type="KEGG" id="ssam:E3D00_03110"/>
<dbReference type="Proteomes" id="UP000316313">
    <property type="component" value="Chromosome"/>
</dbReference>
<organism evidence="2 3">
    <name type="scientific">Swingsia samuiensis</name>
    <dbReference type="NCBI Taxonomy" id="1293412"/>
    <lineage>
        <taxon>Bacteria</taxon>
        <taxon>Pseudomonadati</taxon>
        <taxon>Pseudomonadota</taxon>
        <taxon>Alphaproteobacteria</taxon>
        <taxon>Acetobacterales</taxon>
        <taxon>Acetobacteraceae</taxon>
        <taxon>Swingsia</taxon>
    </lineage>
</organism>
<keyword evidence="3" id="KW-1185">Reference proteome</keyword>
<feature type="transmembrane region" description="Helical" evidence="1">
    <location>
        <begin position="27"/>
        <end position="52"/>
    </location>
</feature>
<reference evidence="2 3" key="1">
    <citation type="submission" date="2019-03" db="EMBL/GenBank/DDBJ databases">
        <title>The complete genome sequence of Swingsia samuiensis NBRC107927(T).</title>
        <authorList>
            <person name="Chua K.-O."/>
            <person name="Chan K.-G."/>
            <person name="See-Too W.-S."/>
        </authorList>
    </citation>
    <scope>NUCLEOTIDE SEQUENCE [LARGE SCALE GENOMIC DNA]</scope>
    <source>
        <strain evidence="2 3">AH83</strain>
    </source>
</reference>
<keyword evidence="1" id="KW-0812">Transmembrane</keyword>